<comment type="function">
    <text evidence="11">Involved in the biosynthesis of isoprenoids. Catalyzes the 1,3-allylic rearrangement of the homoallylic substrate isopentenyl (IPP) to its allylic isomer, dimethylallyl diphosphate (DMAPP).</text>
</comment>
<dbReference type="GO" id="GO:0070402">
    <property type="term" value="F:NADPH binding"/>
    <property type="evidence" value="ECO:0007669"/>
    <property type="project" value="UniProtKB-UniRule"/>
</dbReference>
<name>A0A5P1RCI0_9GAMM</name>
<dbReference type="PANTHER" id="PTHR43665:SF1">
    <property type="entry name" value="ISOPENTENYL-DIPHOSPHATE DELTA-ISOMERASE"/>
    <property type="match status" value="1"/>
</dbReference>
<comment type="cofactor">
    <cofactor evidence="11">
        <name>NADPH</name>
        <dbReference type="ChEBI" id="CHEBI:57783"/>
    </cofactor>
</comment>
<comment type="cofactor">
    <cofactor evidence="11">
        <name>Mg(2+)</name>
        <dbReference type="ChEBI" id="CHEBI:18420"/>
    </cofactor>
</comment>
<comment type="catalytic activity">
    <reaction evidence="11">
        <text>isopentenyl diphosphate = dimethylallyl diphosphate</text>
        <dbReference type="Rhea" id="RHEA:23284"/>
        <dbReference type="ChEBI" id="CHEBI:57623"/>
        <dbReference type="ChEBI" id="CHEBI:128769"/>
        <dbReference type="EC" id="5.3.3.2"/>
    </reaction>
</comment>
<dbReference type="CDD" id="cd02811">
    <property type="entry name" value="IDI-2_FMN"/>
    <property type="match status" value="1"/>
</dbReference>
<evidence type="ECO:0000256" key="9">
    <source>
        <dbReference type="ARBA" id="ARBA00023235"/>
    </source>
</evidence>
<keyword evidence="3 11" id="KW-0285">Flavoprotein</keyword>
<comment type="similarity">
    <text evidence="11">Belongs to the IPP isomerase type 2 family.</text>
</comment>
<dbReference type="InterPro" id="IPR000262">
    <property type="entry name" value="FMN-dep_DH"/>
</dbReference>
<evidence type="ECO:0000313" key="14">
    <source>
        <dbReference type="Proteomes" id="UP000324760"/>
    </source>
</evidence>
<feature type="binding site" evidence="11">
    <location>
        <begin position="8"/>
        <end position="9"/>
    </location>
    <ligand>
        <name>substrate</name>
    </ligand>
</feature>
<evidence type="ECO:0000256" key="1">
    <source>
        <dbReference type="ARBA" id="ARBA00001917"/>
    </source>
</evidence>
<evidence type="ECO:0000256" key="3">
    <source>
        <dbReference type="ARBA" id="ARBA00022630"/>
    </source>
</evidence>
<feature type="domain" description="FMN-dependent dehydrogenase" evidence="12">
    <location>
        <begin position="263"/>
        <end position="332"/>
    </location>
</feature>
<feature type="binding site" evidence="11">
    <location>
        <position position="192"/>
    </location>
    <ligand>
        <name>FMN</name>
        <dbReference type="ChEBI" id="CHEBI:58210"/>
    </ligand>
</feature>
<feature type="binding site" evidence="11">
    <location>
        <position position="222"/>
    </location>
    <ligand>
        <name>FMN</name>
        <dbReference type="ChEBI" id="CHEBI:58210"/>
    </ligand>
</feature>
<dbReference type="InterPro" id="IPR013785">
    <property type="entry name" value="Aldolase_TIM"/>
</dbReference>
<proteinExistence type="inferred from homology"/>
<feature type="binding site" evidence="11">
    <location>
        <position position="65"/>
    </location>
    <ligand>
        <name>FMN</name>
        <dbReference type="ChEBI" id="CHEBI:58210"/>
    </ligand>
</feature>
<comment type="subcellular location">
    <subcellularLocation>
        <location evidence="11">Cytoplasm</location>
    </subcellularLocation>
</comment>
<dbReference type="SUPFAM" id="SSF51395">
    <property type="entry name" value="FMN-linked oxidoreductases"/>
    <property type="match status" value="1"/>
</dbReference>
<dbReference type="NCBIfam" id="TIGR02151">
    <property type="entry name" value="IPP_isom_2"/>
    <property type="match status" value="1"/>
</dbReference>
<keyword evidence="8 11" id="KW-0414">Isoprene biosynthesis</keyword>
<accession>A0A5P1RCI0</accession>
<keyword evidence="6 11" id="KW-0460">Magnesium</keyword>
<dbReference type="EMBL" id="CP043869">
    <property type="protein sequence ID" value="QEQ97350.1"/>
    <property type="molecule type" value="Genomic_DNA"/>
</dbReference>
<dbReference type="PIRSF" id="PIRSF003314">
    <property type="entry name" value="IPP_isomerase"/>
    <property type="match status" value="1"/>
</dbReference>
<dbReference type="GO" id="GO:0010181">
    <property type="term" value="F:FMN binding"/>
    <property type="evidence" value="ECO:0007669"/>
    <property type="project" value="UniProtKB-UniRule"/>
</dbReference>
<evidence type="ECO:0000256" key="7">
    <source>
        <dbReference type="ARBA" id="ARBA00022857"/>
    </source>
</evidence>
<keyword evidence="2 11" id="KW-0963">Cytoplasm</keyword>
<evidence type="ECO:0000256" key="4">
    <source>
        <dbReference type="ARBA" id="ARBA00022643"/>
    </source>
</evidence>
<feature type="binding site" evidence="11">
    <location>
        <begin position="66"/>
        <end position="68"/>
    </location>
    <ligand>
        <name>FMN</name>
        <dbReference type="ChEBI" id="CHEBI:58210"/>
    </ligand>
</feature>
<gene>
    <name evidence="11" type="primary">fni</name>
    <name evidence="13" type="ORF">F0U83_11855</name>
</gene>
<sequence>MSDQTNERKIEHIRAFDIDPDIERDRRYFDRLHLIHRALPEINLTDIDTSVNFLGKTLSFPLLISSMTGGNHELVRKINKNLALAAEHCQVAMSVGSQRVMFVDKAARSSFELRQYAPTAVLIGNVGAVQLNYGFSAQECQQAADVLGADALYLHLNPLQEAVQPEGDTNFKGLAEKLEVLVSELRVPVLLKEVGSGLSPADVELGLGAGITHFDMAGTGGTSWSRIEHHRRLDPTENLGLVFQDWGIPTPVALRLSAPYRTQGCFVASGGVRDGIDMVKSVILGASVCGVAAPFLQPAMESAEAVIEAIERLRKEFTTAMFLLGMPDVASLFGNESLILEER</sequence>
<keyword evidence="9 11" id="KW-0413">Isomerase</keyword>
<evidence type="ECO:0000256" key="10">
    <source>
        <dbReference type="ARBA" id="ARBA00025810"/>
    </source>
</evidence>
<dbReference type="HAMAP" id="MF_00354">
    <property type="entry name" value="Idi_2"/>
    <property type="match status" value="1"/>
</dbReference>
<organism evidence="13 14">
    <name type="scientific">Neptunomonas concharum</name>
    <dbReference type="NCBI Taxonomy" id="1031538"/>
    <lineage>
        <taxon>Bacteria</taxon>
        <taxon>Pseudomonadati</taxon>
        <taxon>Pseudomonadota</taxon>
        <taxon>Gammaproteobacteria</taxon>
        <taxon>Oceanospirillales</taxon>
        <taxon>Oceanospirillaceae</taxon>
        <taxon>Neptunomonas</taxon>
    </lineage>
</organism>
<dbReference type="InterPro" id="IPR011179">
    <property type="entry name" value="IPdP_isomerase"/>
</dbReference>
<evidence type="ECO:0000256" key="8">
    <source>
        <dbReference type="ARBA" id="ARBA00023229"/>
    </source>
</evidence>
<comment type="cofactor">
    <cofactor evidence="1 11">
        <name>FMN</name>
        <dbReference type="ChEBI" id="CHEBI:58210"/>
    </cofactor>
</comment>
<feature type="binding site" evidence="11">
    <location>
        <position position="125"/>
    </location>
    <ligand>
        <name>FMN</name>
        <dbReference type="ChEBI" id="CHEBI:58210"/>
    </ligand>
</feature>
<dbReference type="GO" id="GO:0000287">
    <property type="term" value="F:magnesium ion binding"/>
    <property type="evidence" value="ECO:0007669"/>
    <property type="project" value="UniProtKB-UniRule"/>
</dbReference>
<reference evidence="13 14" key="1">
    <citation type="journal article" date="2019" name="Biochem. Eng. J.">
        <title>Metabolic engineering of the marine bacteria Neptunomonas concharum for the production of acetoin and meso-2,3-butanediol from acetate.</title>
        <authorList>
            <person name="Li W."/>
            <person name="Pu N."/>
            <person name="Liu C.-X."/>
            <person name="Yuan Q.-P."/>
            <person name="Li Z.-J."/>
        </authorList>
    </citation>
    <scope>NUCLEOTIDE SEQUENCE [LARGE SCALE GENOMIC DNA]</scope>
    <source>
        <strain evidence="13 14">JCM17730</strain>
    </source>
</reference>
<dbReference type="AlphaFoldDB" id="A0A5P1RCI0"/>
<comment type="subunit">
    <text evidence="10 11">Homooctamer. Dimer of tetramers.</text>
</comment>
<feature type="binding site" evidence="11">
    <location>
        <begin position="97"/>
        <end position="99"/>
    </location>
    <ligand>
        <name>substrate</name>
    </ligand>
</feature>
<protein>
    <recommendedName>
        <fullName evidence="11">Isopentenyl-diphosphate delta-isomerase</fullName>
        <shortName evidence="11">IPP isomerase</shortName>
        <ecNumber evidence="11">5.3.3.2</ecNumber>
    </recommendedName>
    <alternativeName>
        <fullName evidence="11">Isopentenyl diphosphate:dimethylallyl diphosphate isomerase</fullName>
    </alternativeName>
    <alternativeName>
        <fullName evidence="11">Isopentenyl pyrophosphate isomerase</fullName>
    </alternativeName>
    <alternativeName>
        <fullName evidence="11">Type 2 isopentenyl diphosphate isomerase</fullName>
        <shortName evidence="11">IDI-2</shortName>
    </alternativeName>
</protein>
<feature type="binding site" evidence="11">
    <location>
        <begin position="271"/>
        <end position="273"/>
    </location>
    <ligand>
        <name>FMN</name>
        <dbReference type="ChEBI" id="CHEBI:58210"/>
    </ligand>
</feature>
<feature type="binding site" evidence="11">
    <location>
        <position position="97"/>
    </location>
    <ligand>
        <name>FMN</name>
        <dbReference type="ChEBI" id="CHEBI:58210"/>
    </ligand>
</feature>
<dbReference type="GO" id="GO:0004452">
    <property type="term" value="F:isopentenyl-diphosphate delta-isomerase activity"/>
    <property type="evidence" value="ECO:0007669"/>
    <property type="project" value="UniProtKB-UniRule"/>
</dbReference>
<feature type="binding site" evidence="11">
    <location>
        <begin position="292"/>
        <end position="293"/>
    </location>
    <ligand>
        <name>FMN</name>
        <dbReference type="ChEBI" id="CHEBI:58210"/>
    </ligand>
</feature>
<feature type="binding site" evidence="11">
    <location>
        <position position="161"/>
    </location>
    <ligand>
        <name>Mg(2+)</name>
        <dbReference type="ChEBI" id="CHEBI:18420"/>
    </ligand>
</feature>
<dbReference type="GO" id="GO:0016491">
    <property type="term" value="F:oxidoreductase activity"/>
    <property type="evidence" value="ECO:0007669"/>
    <property type="project" value="InterPro"/>
</dbReference>
<evidence type="ECO:0000256" key="5">
    <source>
        <dbReference type="ARBA" id="ARBA00022723"/>
    </source>
</evidence>
<feature type="domain" description="FMN-dependent dehydrogenase" evidence="12">
    <location>
        <begin position="23"/>
        <end position="108"/>
    </location>
</feature>
<evidence type="ECO:0000313" key="13">
    <source>
        <dbReference type="EMBL" id="QEQ97350.1"/>
    </source>
</evidence>
<dbReference type="GO" id="GO:0005737">
    <property type="term" value="C:cytoplasm"/>
    <property type="evidence" value="ECO:0007669"/>
    <property type="project" value="UniProtKB-SubCell"/>
</dbReference>
<dbReference type="Proteomes" id="UP000324760">
    <property type="component" value="Chromosome"/>
</dbReference>
<dbReference type="OrthoDB" id="9795032at2"/>
<dbReference type="Pfam" id="PF01070">
    <property type="entry name" value="FMN_dh"/>
    <property type="match status" value="2"/>
</dbReference>
<keyword evidence="4 11" id="KW-0288">FMN</keyword>
<keyword evidence="7 11" id="KW-0521">NADP</keyword>
<evidence type="ECO:0000256" key="2">
    <source>
        <dbReference type="ARBA" id="ARBA00022490"/>
    </source>
</evidence>
<dbReference type="EC" id="5.3.3.2" evidence="11"/>
<evidence type="ECO:0000256" key="6">
    <source>
        <dbReference type="ARBA" id="ARBA00022842"/>
    </source>
</evidence>
<dbReference type="RefSeq" id="WP_138987008.1">
    <property type="nucleotide sequence ID" value="NZ_CP043869.1"/>
</dbReference>
<dbReference type="GO" id="GO:0008299">
    <property type="term" value="P:isoprenoid biosynthetic process"/>
    <property type="evidence" value="ECO:0007669"/>
    <property type="project" value="UniProtKB-UniRule"/>
</dbReference>
<dbReference type="PANTHER" id="PTHR43665">
    <property type="entry name" value="ISOPENTENYL-DIPHOSPHATE DELTA-ISOMERASE"/>
    <property type="match status" value="1"/>
</dbReference>
<dbReference type="Gene3D" id="3.20.20.70">
    <property type="entry name" value="Aldolase class I"/>
    <property type="match status" value="1"/>
</dbReference>
<evidence type="ECO:0000256" key="11">
    <source>
        <dbReference type="HAMAP-Rule" id="MF_00354"/>
    </source>
</evidence>
<feature type="binding site" evidence="11">
    <location>
        <position position="160"/>
    </location>
    <ligand>
        <name>substrate</name>
    </ligand>
</feature>
<keyword evidence="14" id="KW-1185">Reference proteome</keyword>
<keyword evidence="5 11" id="KW-0479">Metal-binding</keyword>
<evidence type="ECO:0000259" key="12">
    <source>
        <dbReference type="Pfam" id="PF01070"/>
    </source>
</evidence>
<comment type="caution">
    <text evidence="11">Lacks conserved residue(s) required for the propagation of feature annotation.</text>
</comment>
<dbReference type="KEGG" id="ncu:F0U83_11855"/>